<evidence type="ECO:0000256" key="2">
    <source>
        <dbReference type="ARBA" id="ARBA00022692"/>
    </source>
</evidence>
<dbReference type="EMBL" id="JAOQAZ010000008">
    <property type="protein sequence ID" value="KAJ4264325.1"/>
    <property type="molecule type" value="Genomic_DNA"/>
</dbReference>
<dbReference type="Gene3D" id="1.20.1720.10">
    <property type="entry name" value="Multidrug resistance protein D"/>
    <property type="match status" value="1"/>
</dbReference>
<keyword evidence="4 7" id="KW-0472">Membrane</keyword>
<gene>
    <name evidence="9" type="ORF">NW762_005521</name>
</gene>
<feature type="region of interest" description="Disordered" evidence="6">
    <location>
        <begin position="23"/>
        <end position="43"/>
    </location>
</feature>
<dbReference type="GO" id="GO:0022857">
    <property type="term" value="F:transmembrane transporter activity"/>
    <property type="evidence" value="ECO:0007669"/>
    <property type="project" value="InterPro"/>
</dbReference>
<dbReference type="PROSITE" id="PS50850">
    <property type="entry name" value="MFS"/>
    <property type="match status" value="1"/>
</dbReference>
<feature type="transmembrane region" description="Helical" evidence="7">
    <location>
        <begin position="494"/>
        <end position="514"/>
    </location>
</feature>
<keyword evidence="10" id="KW-1185">Reference proteome</keyword>
<evidence type="ECO:0000313" key="10">
    <source>
        <dbReference type="Proteomes" id="UP001152049"/>
    </source>
</evidence>
<dbReference type="PANTHER" id="PTHR42718">
    <property type="entry name" value="MAJOR FACILITATOR SUPERFAMILY MULTIDRUG TRANSPORTER MFSC"/>
    <property type="match status" value="1"/>
</dbReference>
<dbReference type="Pfam" id="PF07690">
    <property type="entry name" value="MFS_1"/>
    <property type="match status" value="1"/>
</dbReference>
<dbReference type="OrthoDB" id="2130629at2759"/>
<name>A0A9W8S2Y4_9HYPO</name>
<dbReference type="Proteomes" id="UP001152049">
    <property type="component" value="Unassembled WGS sequence"/>
</dbReference>
<reference evidence="9" key="1">
    <citation type="submission" date="2022-09" db="EMBL/GenBank/DDBJ databases">
        <title>Fusarium specimens isolated from Avocado Roots.</title>
        <authorList>
            <person name="Stajich J."/>
            <person name="Roper C."/>
            <person name="Heimlech-Rivalta G."/>
        </authorList>
    </citation>
    <scope>NUCLEOTIDE SEQUENCE</scope>
    <source>
        <strain evidence="9">CF00136</strain>
    </source>
</reference>
<evidence type="ECO:0000256" key="1">
    <source>
        <dbReference type="ARBA" id="ARBA00004141"/>
    </source>
</evidence>
<feature type="transmembrane region" description="Helical" evidence="7">
    <location>
        <begin position="50"/>
        <end position="74"/>
    </location>
</feature>
<evidence type="ECO:0000313" key="9">
    <source>
        <dbReference type="EMBL" id="KAJ4264325.1"/>
    </source>
</evidence>
<feature type="transmembrane region" description="Helical" evidence="7">
    <location>
        <begin position="120"/>
        <end position="137"/>
    </location>
</feature>
<evidence type="ECO:0000256" key="3">
    <source>
        <dbReference type="ARBA" id="ARBA00022989"/>
    </source>
</evidence>
<feature type="transmembrane region" description="Helical" evidence="7">
    <location>
        <begin position="352"/>
        <end position="373"/>
    </location>
</feature>
<dbReference type="AlphaFoldDB" id="A0A9W8S2Y4"/>
<dbReference type="SUPFAM" id="SSF103473">
    <property type="entry name" value="MFS general substrate transporter"/>
    <property type="match status" value="1"/>
</dbReference>
<proteinExistence type="predicted"/>
<keyword evidence="3 7" id="KW-1133">Transmembrane helix</keyword>
<protein>
    <recommendedName>
        <fullName evidence="8">Major facilitator superfamily (MFS) profile domain-containing protein</fullName>
    </recommendedName>
</protein>
<keyword evidence="5" id="KW-0325">Glycoprotein</keyword>
<evidence type="ECO:0000256" key="7">
    <source>
        <dbReference type="SAM" id="Phobius"/>
    </source>
</evidence>
<sequence length="525" mass="55505">MATQSETLLMEAMPVMPHAVTGAASEAQITTTDNDSSSDNAPTSSRLQKIAVTLQLSGVNFACSASNGLIIVGLPQMTSDLNLPPSLAFWPSSVQGLATASTLLLAGALADALGPRSVDLIGCVLSGILMLACGFIQRGEELVALRALQGVALALHLSSSVALVTKTLPRGRGRNLSFACLGLSQPLGFSFGLVLGGVLVETVGWRSGWYLYGAINLALTAVGLWSLPKSEPLGTLQDVLRSVATKVDWLGTLLASAFMALLCYFLAVISTDVYRIKEASSIVLLTLSLVALPIFVGWMHLQVKKDKPALIPNSFWGNHAFTSICITIALSNAVINSLELFASLFFQEVQHLSALNAAIRILPSVIVGVALNFTTGLVVHKISAIWLIVTTSILTAISPLLMALINPAWTYWTSAFFAQVLMPFSADVLFTVGLIVVTETFPEDKQAIAGSVFNAAAQFGNAMGLAIMQVVSQLVTKQAESKEPSEALLEGFKASFWTMFGFMLLCGLVGGVGLRKAGKVGVKQE</sequence>
<dbReference type="PANTHER" id="PTHR42718:SF27">
    <property type="entry name" value="TRANSPORTER, PUTATIVE-RELATED"/>
    <property type="match status" value="1"/>
</dbReference>
<dbReference type="Gene3D" id="1.20.1250.20">
    <property type="entry name" value="MFS general substrate transporter like domains"/>
    <property type="match status" value="1"/>
</dbReference>
<feature type="transmembrane region" description="Helical" evidence="7">
    <location>
        <begin position="209"/>
        <end position="227"/>
    </location>
</feature>
<keyword evidence="2 7" id="KW-0812">Transmembrane</keyword>
<organism evidence="9 10">
    <name type="scientific">Fusarium torreyae</name>
    <dbReference type="NCBI Taxonomy" id="1237075"/>
    <lineage>
        <taxon>Eukaryota</taxon>
        <taxon>Fungi</taxon>
        <taxon>Dikarya</taxon>
        <taxon>Ascomycota</taxon>
        <taxon>Pezizomycotina</taxon>
        <taxon>Sordariomycetes</taxon>
        <taxon>Hypocreomycetidae</taxon>
        <taxon>Hypocreales</taxon>
        <taxon>Nectriaceae</taxon>
        <taxon>Fusarium</taxon>
    </lineage>
</organism>
<dbReference type="InterPro" id="IPR036259">
    <property type="entry name" value="MFS_trans_sf"/>
</dbReference>
<comment type="subcellular location">
    <subcellularLocation>
        <location evidence="1">Membrane</location>
        <topology evidence="1">Multi-pass membrane protein</topology>
    </subcellularLocation>
</comment>
<feature type="transmembrane region" description="Helical" evidence="7">
    <location>
        <begin position="176"/>
        <end position="197"/>
    </location>
</feature>
<feature type="transmembrane region" description="Helical" evidence="7">
    <location>
        <begin position="448"/>
        <end position="474"/>
    </location>
</feature>
<feature type="transmembrane region" description="Helical" evidence="7">
    <location>
        <begin position="143"/>
        <end position="164"/>
    </location>
</feature>
<evidence type="ECO:0000256" key="4">
    <source>
        <dbReference type="ARBA" id="ARBA00023136"/>
    </source>
</evidence>
<feature type="transmembrane region" description="Helical" evidence="7">
    <location>
        <begin position="279"/>
        <end position="299"/>
    </location>
</feature>
<evidence type="ECO:0000259" key="8">
    <source>
        <dbReference type="PROSITE" id="PS50850"/>
    </source>
</evidence>
<dbReference type="InterPro" id="IPR020846">
    <property type="entry name" value="MFS_dom"/>
</dbReference>
<comment type="caution">
    <text evidence="9">The sequence shown here is derived from an EMBL/GenBank/DDBJ whole genome shotgun (WGS) entry which is preliminary data.</text>
</comment>
<feature type="transmembrane region" description="Helical" evidence="7">
    <location>
        <begin position="411"/>
        <end position="436"/>
    </location>
</feature>
<dbReference type="GO" id="GO:0016020">
    <property type="term" value="C:membrane"/>
    <property type="evidence" value="ECO:0007669"/>
    <property type="project" value="UniProtKB-SubCell"/>
</dbReference>
<evidence type="ECO:0000256" key="5">
    <source>
        <dbReference type="ARBA" id="ARBA00023180"/>
    </source>
</evidence>
<feature type="domain" description="Major facilitator superfamily (MFS) profile" evidence="8">
    <location>
        <begin position="52"/>
        <end position="519"/>
    </location>
</feature>
<feature type="transmembrane region" description="Helical" evidence="7">
    <location>
        <begin position="320"/>
        <end position="346"/>
    </location>
</feature>
<feature type="compositionally biased region" description="Polar residues" evidence="6">
    <location>
        <begin position="27"/>
        <end position="43"/>
    </location>
</feature>
<feature type="transmembrane region" description="Helical" evidence="7">
    <location>
        <begin position="247"/>
        <end position="267"/>
    </location>
</feature>
<feature type="transmembrane region" description="Helical" evidence="7">
    <location>
        <begin position="385"/>
        <end position="405"/>
    </location>
</feature>
<feature type="transmembrane region" description="Helical" evidence="7">
    <location>
        <begin position="94"/>
        <end position="113"/>
    </location>
</feature>
<evidence type="ECO:0000256" key="6">
    <source>
        <dbReference type="SAM" id="MobiDB-lite"/>
    </source>
</evidence>
<accession>A0A9W8S2Y4</accession>
<dbReference type="InterPro" id="IPR011701">
    <property type="entry name" value="MFS"/>
</dbReference>